<dbReference type="EMBL" id="JAOTIF010000034">
    <property type="protein sequence ID" value="MCU7552439.1"/>
    <property type="molecule type" value="Genomic_DNA"/>
</dbReference>
<comment type="caution">
    <text evidence="2">The sequence shown here is derived from an EMBL/GenBank/DDBJ whole genome shotgun (WGS) entry which is preliminary data.</text>
</comment>
<organism evidence="2 3">
    <name type="scientific">Paraflavisolibacter caeni</name>
    <dbReference type="NCBI Taxonomy" id="2982496"/>
    <lineage>
        <taxon>Bacteria</taxon>
        <taxon>Pseudomonadati</taxon>
        <taxon>Bacteroidota</taxon>
        <taxon>Chitinophagia</taxon>
        <taxon>Chitinophagales</taxon>
        <taxon>Chitinophagaceae</taxon>
        <taxon>Paraflavisolibacter</taxon>
    </lineage>
</organism>
<feature type="chain" id="PRO_5041000383" description="DUF4251 domain-containing protein" evidence="1">
    <location>
        <begin position="20"/>
        <end position="195"/>
    </location>
</feature>
<accession>A0A9X2XZG3</accession>
<dbReference type="AlphaFoldDB" id="A0A9X2XZG3"/>
<proteinExistence type="predicted"/>
<evidence type="ECO:0000256" key="1">
    <source>
        <dbReference type="SAM" id="SignalP"/>
    </source>
</evidence>
<name>A0A9X2XZG3_9BACT</name>
<reference evidence="2" key="1">
    <citation type="submission" date="2022-09" db="EMBL/GenBank/DDBJ databases">
        <authorList>
            <person name="Yuan C."/>
            <person name="Ke Z."/>
        </authorList>
    </citation>
    <scope>NUCLEOTIDE SEQUENCE</scope>
    <source>
        <strain evidence="2">LB-8</strain>
    </source>
</reference>
<evidence type="ECO:0000313" key="3">
    <source>
        <dbReference type="Proteomes" id="UP001155483"/>
    </source>
</evidence>
<keyword evidence="3" id="KW-1185">Reference proteome</keyword>
<keyword evidence="1" id="KW-0732">Signal</keyword>
<sequence>MKKYFVLFIICFLSTLLYAQEFNKQLTAARTAYTAGKLDDSRFAMQQMLQELDMIMGKEILKLLPAKMQDQNVNTKNDNVTVATGFVGTITHRDYGVENKMVNLDIISNSPLITSINAILALPLIGNSGDHKIIKVSGYKALVQKVSGENDRTDYEIQLPLNNALVTLKAPGYTQDQLIAMANSMPIDQIAKMVQ</sequence>
<evidence type="ECO:0000313" key="2">
    <source>
        <dbReference type="EMBL" id="MCU7552439.1"/>
    </source>
</evidence>
<gene>
    <name evidence="2" type="ORF">OCK74_25190</name>
</gene>
<feature type="signal peptide" evidence="1">
    <location>
        <begin position="1"/>
        <end position="19"/>
    </location>
</feature>
<evidence type="ECO:0008006" key="4">
    <source>
        <dbReference type="Google" id="ProtNLM"/>
    </source>
</evidence>
<reference evidence="2" key="2">
    <citation type="submission" date="2023-04" db="EMBL/GenBank/DDBJ databases">
        <title>Paracnuella aquatica gen. nov., sp. nov., a member of the family Chitinophagaceae isolated from a hot spring.</title>
        <authorList>
            <person name="Wang C."/>
        </authorList>
    </citation>
    <scope>NUCLEOTIDE SEQUENCE</scope>
    <source>
        <strain evidence="2">LB-8</strain>
    </source>
</reference>
<protein>
    <recommendedName>
        <fullName evidence="4">DUF4251 domain-containing protein</fullName>
    </recommendedName>
</protein>
<dbReference type="Proteomes" id="UP001155483">
    <property type="component" value="Unassembled WGS sequence"/>
</dbReference>
<dbReference type="RefSeq" id="WP_279299876.1">
    <property type="nucleotide sequence ID" value="NZ_JAOTIF010000034.1"/>
</dbReference>